<reference evidence="1" key="1">
    <citation type="submission" date="2017-07" db="EMBL/GenBank/DDBJ databases">
        <title>Taro Niue Genome Assembly and Annotation.</title>
        <authorList>
            <person name="Atibalentja N."/>
            <person name="Keating K."/>
            <person name="Fields C.J."/>
        </authorList>
    </citation>
    <scope>NUCLEOTIDE SEQUENCE</scope>
    <source>
        <strain evidence="1">Niue_2</strain>
        <tissue evidence="1">Leaf</tissue>
    </source>
</reference>
<proteinExistence type="predicted"/>
<name>A0A843V9C3_COLES</name>
<dbReference type="EMBL" id="NMUH01001129">
    <property type="protein sequence ID" value="MQL89233.1"/>
    <property type="molecule type" value="Genomic_DNA"/>
</dbReference>
<sequence length="305" mass="32502">MSVVGRRRPPTSRSGRDVGLRRVPNRCAFLKGFSPNRAGEALLGHGELLQGSSERFEVLEVRGTCSLHEDVAWSGGNAERSPVFTFVAKCGTVEICVIFLDTLTPTYWGPASPVPVPHFRELGLESLKVLGMGLLCVRLQSRFDPFEVCPGVGIVVTTIVACGVPEWWHSFGYGCFRAGLVGRQIGPKALTGSSTCERDRGVRRVLNTTALVVAFLLPLFGSTSACAPCVTRGAGLADVRSGKATASHVAFRSRRRATSRSQPLCIFKGVFAEQSKGSSAWPGGAAVGFFRAVRGSGGAWGVFSP</sequence>
<accession>A0A843V9C3</accession>
<evidence type="ECO:0000313" key="1">
    <source>
        <dbReference type="EMBL" id="MQL89233.1"/>
    </source>
</evidence>
<organism evidence="1 2">
    <name type="scientific">Colocasia esculenta</name>
    <name type="common">Wild taro</name>
    <name type="synonym">Arum esculentum</name>
    <dbReference type="NCBI Taxonomy" id="4460"/>
    <lineage>
        <taxon>Eukaryota</taxon>
        <taxon>Viridiplantae</taxon>
        <taxon>Streptophyta</taxon>
        <taxon>Embryophyta</taxon>
        <taxon>Tracheophyta</taxon>
        <taxon>Spermatophyta</taxon>
        <taxon>Magnoliopsida</taxon>
        <taxon>Liliopsida</taxon>
        <taxon>Araceae</taxon>
        <taxon>Aroideae</taxon>
        <taxon>Colocasieae</taxon>
        <taxon>Colocasia</taxon>
    </lineage>
</organism>
<evidence type="ECO:0000313" key="2">
    <source>
        <dbReference type="Proteomes" id="UP000652761"/>
    </source>
</evidence>
<gene>
    <name evidence="1" type="ORF">Taro_021805</name>
</gene>
<comment type="caution">
    <text evidence="1">The sequence shown here is derived from an EMBL/GenBank/DDBJ whole genome shotgun (WGS) entry which is preliminary data.</text>
</comment>
<dbReference type="AlphaFoldDB" id="A0A843V9C3"/>
<dbReference type="Proteomes" id="UP000652761">
    <property type="component" value="Unassembled WGS sequence"/>
</dbReference>
<keyword evidence="2" id="KW-1185">Reference proteome</keyword>
<protein>
    <submittedName>
        <fullName evidence="1">Uncharacterized protein</fullName>
    </submittedName>
</protein>